<evidence type="ECO:0000256" key="1">
    <source>
        <dbReference type="SAM" id="MobiDB-lite"/>
    </source>
</evidence>
<dbReference type="Gene3D" id="3.30.110.10">
    <property type="entry name" value="Translation initiation factor 3 (IF-3), C-terminal domain"/>
    <property type="match status" value="1"/>
</dbReference>
<gene>
    <name evidence="2" type="ORF">A3A60_00310</name>
</gene>
<accession>A0A1F5HWV7</accession>
<dbReference type="InterPro" id="IPR036788">
    <property type="entry name" value="T_IF-3_C_sf"/>
</dbReference>
<dbReference type="SUPFAM" id="SSF55200">
    <property type="entry name" value="Translation initiation factor IF3, C-terminal domain"/>
    <property type="match status" value="1"/>
</dbReference>
<sequence length="74" mass="8833">MAHQEFGPKLLDRILTELAQIAEKEREGRFEGRRFVSYLKPKRDKRQQNRESENETQTTANIMKEIKNINETKN</sequence>
<name>A0A1F5HWV7_9BACT</name>
<feature type="region of interest" description="Disordered" evidence="1">
    <location>
        <begin position="41"/>
        <end position="62"/>
    </location>
</feature>
<dbReference type="STRING" id="1797729.A3A60_00310"/>
<protein>
    <submittedName>
        <fullName evidence="2">Uncharacterized protein</fullName>
    </submittedName>
</protein>
<evidence type="ECO:0000313" key="3">
    <source>
        <dbReference type="Proteomes" id="UP000179227"/>
    </source>
</evidence>
<comment type="caution">
    <text evidence="2">The sequence shown here is derived from an EMBL/GenBank/DDBJ whole genome shotgun (WGS) entry which is preliminary data.</text>
</comment>
<proteinExistence type="predicted"/>
<dbReference type="EMBL" id="MFBS01000036">
    <property type="protein sequence ID" value="OGE08469.1"/>
    <property type="molecule type" value="Genomic_DNA"/>
</dbReference>
<dbReference type="AlphaFoldDB" id="A0A1F5HWV7"/>
<organism evidence="2 3">
    <name type="scientific">Candidatus Curtissbacteria bacterium RIFCSPLOWO2_01_FULL_42_26</name>
    <dbReference type="NCBI Taxonomy" id="1797729"/>
    <lineage>
        <taxon>Bacteria</taxon>
        <taxon>Candidatus Curtissiibacteriota</taxon>
    </lineage>
</organism>
<dbReference type="Proteomes" id="UP000179227">
    <property type="component" value="Unassembled WGS sequence"/>
</dbReference>
<dbReference type="GO" id="GO:0006413">
    <property type="term" value="P:translational initiation"/>
    <property type="evidence" value="ECO:0007669"/>
    <property type="project" value="InterPro"/>
</dbReference>
<reference evidence="2 3" key="1">
    <citation type="journal article" date="2016" name="Nat. Commun.">
        <title>Thousands of microbial genomes shed light on interconnected biogeochemical processes in an aquifer system.</title>
        <authorList>
            <person name="Anantharaman K."/>
            <person name="Brown C.T."/>
            <person name="Hug L.A."/>
            <person name="Sharon I."/>
            <person name="Castelle C.J."/>
            <person name="Probst A.J."/>
            <person name="Thomas B.C."/>
            <person name="Singh A."/>
            <person name="Wilkins M.J."/>
            <person name="Karaoz U."/>
            <person name="Brodie E.L."/>
            <person name="Williams K.H."/>
            <person name="Hubbard S.S."/>
            <person name="Banfield J.F."/>
        </authorList>
    </citation>
    <scope>NUCLEOTIDE SEQUENCE [LARGE SCALE GENOMIC DNA]</scope>
</reference>
<evidence type="ECO:0000313" key="2">
    <source>
        <dbReference type="EMBL" id="OGE08469.1"/>
    </source>
</evidence>